<dbReference type="RefSeq" id="WP_097055540.1">
    <property type="nucleotide sequence ID" value="NZ_OCMF01000001.1"/>
</dbReference>
<proteinExistence type="predicted"/>
<organism evidence="2 3">
    <name type="scientific">Salinimicrobium sediminis</name>
    <dbReference type="NCBI Taxonomy" id="1343891"/>
    <lineage>
        <taxon>Bacteria</taxon>
        <taxon>Pseudomonadati</taxon>
        <taxon>Bacteroidota</taxon>
        <taxon>Flavobacteriia</taxon>
        <taxon>Flavobacteriales</taxon>
        <taxon>Flavobacteriaceae</taxon>
        <taxon>Salinimicrobium</taxon>
    </lineage>
</organism>
<name>A0A285X3H7_9FLAO</name>
<gene>
    <name evidence="2" type="ORF">SAMN06296241_1376</name>
</gene>
<accession>A0A285X3H7</accession>
<protein>
    <submittedName>
        <fullName evidence="2">Uncharacterized protein</fullName>
    </submittedName>
</protein>
<dbReference type="Proteomes" id="UP000219193">
    <property type="component" value="Unassembled WGS sequence"/>
</dbReference>
<keyword evidence="1" id="KW-0472">Membrane</keyword>
<dbReference type="AlphaFoldDB" id="A0A285X3H7"/>
<keyword evidence="3" id="KW-1185">Reference proteome</keyword>
<keyword evidence="1" id="KW-1133">Transmembrane helix</keyword>
<dbReference type="EMBL" id="OCMF01000001">
    <property type="protein sequence ID" value="SOC79838.1"/>
    <property type="molecule type" value="Genomic_DNA"/>
</dbReference>
<evidence type="ECO:0000313" key="3">
    <source>
        <dbReference type="Proteomes" id="UP000219193"/>
    </source>
</evidence>
<reference evidence="3" key="1">
    <citation type="submission" date="2017-09" db="EMBL/GenBank/DDBJ databases">
        <authorList>
            <person name="Varghese N."/>
            <person name="Submissions S."/>
        </authorList>
    </citation>
    <scope>NUCLEOTIDE SEQUENCE [LARGE SCALE GENOMIC DNA]</scope>
    <source>
        <strain evidence="3">CGMCC 1.12641</strain>
    </source>
</reference>
<keyword evidence="1" id="KW-0812">Transmembrane</keyword>
<evidence type="ECO:0000313" key="2">
    <source>
        <dbReference type="EMBL" id="SOC79838.1"/>
    </source>
</evidence>
<sequence length="131" mass="15742">MTKTQESFAEDLISFLRKWGGMALYHETRELRVDVQRHDRSLAVELLKDYGLIEVYQNQGLRLTKEGWEFPGFKEYRNDLEKRRSREDLIQDLTMTQLRKEIFHLKNWWWIGLINLLVSGFIAFLVAKYTT</sequence>
<evidence type="ECO:0000256" key="1">
    <source>
        <dbReference type="SAM" id="Phobius"/>
    </source>
</evidence>
<feature type="transmembrane region" description="Helical" evidence="1">
    <location>
        <begin position="108"/>
        <end position="127"/>
    </location>
</feature>